<dbReference type="Proteomes" id="UP000276133">
    <property type="component" value="Unassembled WGS sequence"/>
</dbReference>
<organism evidence="1 2">
    <name type="scientific">Brachionus plicatilis</name>
    <name type="common">Marine rotifer</name>
    <name type="synonym">Brachionus muelleri</name>
    <dbReference type="NCBI Taxonomy" id="10195"/>
    <lineage>
        <taxon>Eukaryota</taxon>
        <taxon>Metazoa</taxon>
        <taxon>Spiralia</taxon>
        <taxon>Gnathifera</taxon>
        <taxon>Rotifera</taxon>
        <taxon>Eurotatoria</taxon>
        <taxon>Monogononta</taxon>
        <taxon>Pseudotrocha</taxon>
        <taxon>Ploima</taxon>
        <taxon>Brachionidae</taxon>
        <taxon>Brachionus</taxon>
    </lineage>
</organism>
<keyword evidence="2" id="KW-1185">Reference proteome</keyword>
<proteinExistence type="predicted"/>
<evidence type="ECO:0000313" key="2">
    <source>
        <dbReference type="Proteomes" id="UP000276133"/>
    </source>
</evidence>
<name>A0A3M7T871_BRAPC</name>
<dbReference type="AlphaFoldDB" id="A0A3M7T871"/>
<sequence>MIKLIKAMILTENCQKKESESASQLICLIEIEKRHRNYFYKTGNDCFRVTIISRIYANIEADKARKYFFIRKNLKIRKLTAIELGKPMLKTQKQHYNFYTATCRNGFIIDIKVTFGLKNKVVLSYRLKIVTNSLILRTTILIILILKFDYFNENFHFGSKFEPNSNENELLLRIFKVDMSKITIDHSRIFQKYFIEFSQVQIVLIDKKISKSYNLCLKGEKFRFFYLILSLDASDSNTLYVMRFFFRNIPLNYLGYLVEEYLILHRRQCKSDLIIVLIVKKAAALKNALKFITSSIKINSSHNLSNFNLLCLTNH</sequence>
<gene>
    <name evidence="1" type="ORF">BpHYR1_010551</name>
</gene>
<comment type="caution">
    <text evidence="1">The sequence shown here is derived from an EMBL/GenBank/DDBJ whole genome shotgun (WGS) entry which is preliminary data.</text>
</comment>
<dbReference type="EMBL" id="REGN01000126">
    <property type="protein sequence ID" value="RNA44274.1"/>
    <property type="molecule type" value="Genomic_DNA"/>
</dbReference>
<evidence type="ECO:0000313" key="1">
    <source>
        <dbReference type="EMBL" id="RNA44274.1"/>
    </source>
</evidence>
<reference evidence="1 2" key="1">
    <citation type="journal article" date="2018" name="Sci. Rep.">
        <title>Genomic signatures of local adaptation to the degree of environmental predictability in rotifers.</title>
        <authorList>
            <person name="Franch-Gras L."/>
            <person name="Hahn C."/>
            <person name="Garcia-Roger E.M."/>
            <person name="Carmona M.J."/>
            <person name="Serra M."/>
            <person name="Gomez A."/>
        </authorList>
    </citation>
    <scope>NUCLEOTIDE SEQUENCE [LARGE SCALE GENOMIC DNA]</scope>
    <source>
        <strain evidence="1">HYR1</strain>
    </source>
</reference>
<protein>
    <submittedName>
        <fullName evidence="1">Uncharacterized protein</fullName>
    </submittedName>
</protein>
<accession>A0A3M7T871</accession>